<dbReference type="CDD" id="cd03364">
    <property type="entry name" value="TOPRIM_DnaG_primases"/>
    <property type="match status" value="1"/>
</dbReference>
<dbReference type="GO" id="GO:0005737">
    <property type="term" value="C:cytoplasm"/>
    <property type="evidence" value="ECO:0007669"/>
    <property type="project" value="TreeGrafter"/>
</dbReference>
<dbReference type="GO" id="GO:0003678">
    <property type="term" value="F:DNA helicase activity"/>
    <property type="evidence" value="ECO:0007669"/>
    <property type="project" value="InterPro"/>
</dbReference>
<dbReference type="SUPFAM" id="SSF56731">
    <property type="entry name" value="DNA primase core"/>
    <property type="match status" value="1"/>
</dbReference>
<reference evidence="2" key="1">
    <citation type="submission" date="2019-02" db="EMBL/GenBank/DDBJ databases">
        <authorList>
            <person name="Gruber-Vodicka R. H."/>
            <person name="Seah K. B. B."/>
        </authorList>
    </citation>
    <scope>NUCLEOTIDE SEQUENCE</scope>
    <source>
        <strain evidence="2">BECK_S127</strain>
    </source>
</reference>
<dbReference type="GO" id="GO:0006269">
    <property type="term" value="P:DNA replication, synthesis of primer"/>
    <property type="evidence" value="ECO:0007669"/>
    <property type="project" value="TreeGrafter"/>
</dbReference>
<protein>
    <submittedName>
        <fullName evidence="2">DNA primase</fullName>
    </submittedName>
</protein>
<dbReference type="InterPro" id="IPR037068">
    <property type="entry name" value="DNA_primase_core_N_sf"/>
</dbReference>
<name>A0A451BRK7_9GAMM</name>
<dbReference type="InterPro" id="IPR050219">
    <property type="entry name" value="DnaG_primase"/>
</dbReference>
<dbReference type="PANTHER" id="PTHR30313:SF2">
    <property type="entry name" value="DNA PRIMASE"/>
    <property type="match status" value="1"/>
</dbReference>
<dbReference type="InterPro" id="IPR034151">
    <property type="entry name" value="TOPRIM_DnaG_bac"/>
</dbReference>
<organism evidence="2">
    <name type="scientific">Candidatus Kentrum sp. SD</name>
    <dbReference type="NCBI Taxonomy" id="2126332"/>
    <lineage>
        <taxon>Bacteria</taxon>
        <taxon>Pseudomonadati</taxon>
        <taxon>Pseudomonadota</taxon>
        <taxon>Gammaproteobacteria</taxon>
        <taxon>Candidatus Kentrum</taxon>
    </lineage>
</organism>
<dbReference type="InterPro" id="IPR027417">
    <property type="entry name" value="P-loop_NTPase"/>
</dbReference>
<dbReference type="Pfam" id="PF13155">
    <property type="entry name" value="Toprim_2"/>
    <property type="match status" value="1"/>
</dbReference>
<dbReference type="GO" id="GO:0005524">
    <property type="term" value="F:ATP binding"/>
    <property type="evidence" value="ECO:0007669"/>
    <property type="project" value="InterPro"/>
</dbReference>
<dbReference type="Gene3D" id="3.90.980.10">
    <property type="entry name" value="DNA primase, catalytic core, N-terminal domain"/>
    <property type="match status" value="1"/>
</dbReference>
<dbReference type="AlphaFoldDB" id="A0A451BRK7"/>
<dbReference type="EMBL" id="CAADHB010000177">
    <property type="protein sequence ID" value="VFK80909.1"/>
    <property type="molecule type" value="Genomic_DNA"/>
</dbReference>
<accession>A0A451BRK7</accession>
<dbReference type="PANTHER" id="PTHR30313">
    <property type="entry name" value="DNA PRIMASE"/>
    <property type="match status" value="1"/>
</dbReference>
<dbReference type="SUPFAM" id="SSF52540">
    <property type="entry name" value="P-loop containing nucleoside triphosphate hydrolases"/>
    <property type="match status" value="1"/>
</dbReference>
<dbReference type="Pfam" id="PF03796">
    <property type="entry name" value="DnaB_C"/>
    <property type="match status" value="1"/>
</dbReference>
<dbReference type="Gene3D" id="3.40.1360.10">
    <property type="match status" value="1"/>
</dbReference>
<feature type="domain" description="SF4 helicase" evidence="1">
    <location>
        <begin position="636"/>
        <end position="777"/>
    </location>
</feature>
<dbReference type="Gene3D" id="3.40.50.300">
    <property type="entry name" value="P-loop containing nucleotide triphosphate hydrolases"/>
    <property type="match status" value="1"/>
</dbReference>
<gene>
    <name evidence="2" type="ORF">BECKSD772D_GA0070982_11772</name>
</gene>
<evidence type="ECO:0000259" key="1">
    <source>
        <dbReference type="Pfam" id="PF03796"/>
    </source>
</evidence>
<proteinExistence type="predicted"/>
<sequence length="789" mass="90494">MTLVDIYENEVKPRIDYSSELSDLSPIKTAPDRYKLLCPNCGKKEAFLYTNTGIIECNRKNNCSYRTSFLAYKNGGDYPRGQDYVKAIKGMGERYGIVIDSEKSHEFIKRYEKKQSDQQILTKLWDYFRSILPNSRGAQYLESRNFPVDQKRFGMYPKTEELKRWINEQKIDLNRCQNLGLIRGDFEGRLVGDWKTKDNEICNFWARSLDGKEPKYLRLKGHAELRQDYPQGSESIKSDQIICVEGHLDVVASNLSGLSNVVGCGTATVPDKAFQTLKPKEVILCLDNDQAGQDGTYRFIEKHRNDDLRVFVAKIPYDDCKDLADVYEKYGKEAVQEFFQEEKLIHGMTFIADHILQKSKGDEWNSYTKEQALSELITFHEKVAVKNSWKLTEFFWTRVSEALELSTEEVNEIAESIESKKKKEQIQEQAKKELNSALNLFKEGNVDEGAKLVETFNSEVQGQLTSENTLQELLKPSSEEDVIKEFQGLSDNVDTGYKISEDIAIQFPAGAISAIVAPTGHGKTRALINFSLGVLEKNPDKSVYFFTYEENKSAITSLFLNTYINEELSKNNRRSIKHYFKNIEDKEEAFKYFINGKTIPIDEGTEQTLENYFLERKKQFFKELIDSGRLNIVYSEYDAQELCQIILNLREKREDLGLVCIDYIQLLDDSIEKEKRSSRQEELKSICLKLKNCAVETGLPIVVAGQFNREVTKKDQMHPTKIGEAGDIERIANLILGIFDKRFDKSKENKIYIEVLKGREIGAGHNTSLNYNGNTGKIEMPEFSGLGTL</sequence>
<evidence type="ECO:0000313" key="2">
    <source>
        <dbReference type="EMBL" id="VFK80909.1"/>
    </source>
</evidence>
<dbReference type="InterPro" id="IPR007694">
    <property type="entry name" value="DNA_helicase_DnaB-like_C"/>
</dbReference>